<sequence length="195" mass="19558">MSKGHGSRTAGAAAAIAALALLLAGCGGSGGKAETETTPSTTTTQPVGSGATSGEQTPPAEPTEILAQIKGDANVVVTINSAVRDHDGYVTVQGTLTNNGTKSFSAIFWRGGEIALVPSGASVAGAVLVDEAGKKRYYVLRDTDGVCLCSTGLIGIKPGTSVPIFAQFPAPPAATTEVEFELPTMPPAKITLSEG</sequence>
<dbReference type="RefSeq" id="WP_386429815.1">
    <property type="nucleotide sequence ID" value="NZ_JBHSBB010000010.1"/>
</dbReference>
<feature type="signal peptide" evidence="2">
    <location>
        <begin position="1"/>
        <end position="29"/>
    </location>
</feature>
<organism evidence="3 4">
    <name type="scientific">Streptomyces polygonati</name>
    <dbReference type="NCBI Taxonomy" id="1617087"/>
    <lineage>
        <taxon>Bacteria</taxon>
        <taxon>Bacillati</taxon>
        <taxon>Actinomycetota</taxon>
        <taxon>Actinomycetes</taxon>
        <taxon>Kitasatosporales</taxon>
        <taxon>Streptomycetaceae</taxon>
        <taxon>Streptomyces</taxon>
    </lineage>
</organism>
<comment type="caution">
    <text evidence="3">The sequence shown here is derived from an EMBL/GenBank/DDBJ whole genome shotgun (WGS) entry which is preliminary data.</text>
</comment>
<accession>A0ABV8HNT7</accession>
<reference evidence="4" key="1">
    <citation type="journal article" date="2019" name="Int. J. Syst. Evol. Microbiol.">
        <title>The Global Catalogue of Microorganisms (GCM) 10K type strain sequencing project: providing services to taxonomists for standard genome sequencing and annotation.</title>
        <authorList>
            <consortium name="The Broad Institute Genomics Platform"/>
            <consortium name="The Broad Institute Genome Sequencing Center for Infectious Disease"/>
            <person name="Wu L."/>
            <person name="Ma J."/>
        </authorList>
    </citation>
    <scope>NUCLEOTIDE SEQUENCE [LARGE SCALE GENOMIC DNA]</scope>
    <source>
        <strain evidence="4">CGMCC 4.7237</strain>
    </source>
</reference>
<feature type="compositionally biased region" description="Polar residues" evidence="1">
    <location>
        <begin position="45"/>
        <end position="56"/>
    </location>
</feature>
<protein>
    <recommendedName>
        <fullName evidence="5">Lipoprotein</fullName>
    </recommendedName>
</protein>
<feature type="chain" id="PRO_5046595294" description="Lipoprotein" evidence="2">
    <location>
        <begin position="30"/>
        <end position="195"/>
    </location>
</feature>
<keyword evidence="2" id="KW-0732">Signal</keyword>
<evidence type="ECO:0000256" key="1">
    <source>
        <dbReference type="SAM" id="MobiDB-lite"/>
    </source>
</evidence>
<proteinExistence type="predicted"/>
<evidence type="ECO:0000256" key="2">
    <source>
        <dbReference type="SAM" id="SignalP"/>
    </source>
</evidence>
<name>A0ABV8HNT7_9ACTN</name>
<dbReference type="EMBL" id="JBHSBB010000010">
    <property type="protein sequence ID" value="MFC4032712.1"/>
    <property type="molecule type" value="Genomic_DNA"/>
</dbReference>
<feature type="region of interest" description="Disordered" evidence="1">
    <location>
        <begin position="30"/>
        <end position="59"/>
    </location>
</feature>
<dbReference type="PROSITE" id="PS51257">
    <property type="entry name" value="PROKAR_LIPOPROTEIN"/>
    <property type="match status" value="1"/>
</dbReference>
<evidence type="ECO:0008006" key="5">
    <source>
        <dbReference type="Google" id="ProtNLM"/>
    </source>
</evidence>
<evidence type="ECO:0000313" key="3">
    <source>
        <dbReference type="EMBL" id="MFC4032712.1"/>
    </source>
</evidence>
<keyword evidence="4" id="KW-1185">Reference proteome</keyword>
<gene>
    <name evidence="3" type="ORF">ACFO3J_14625</name>
</gene>
<evidence type="ECO:0000313" key="4">
    <source>
        <dbReference type="Proteomes" id="UP001595765"/>
    </source>
</evidence>
<dbReference type="Proteomes" id="UP001595765">
    <property type="component" value="Unassembled WGS sequence"/>
</dbReference>